<dbReference type="CDD" id="cd00009">
    <property type="entry name" value="AAA"/>
    <property type="match status" value="1"/>
</dbReference>
<evidence type="ECO:0000313" key="10">
    <source>
        <dbReference type="EMBL" id="AEH60620.1"/>
    </source>
</evidence>
<dbReference type="NCBIfam" id="NF003231">
    <property type="entry name" value="PRK04195.2-1"/>
    <property type="match status" value="1"/>
</dbReference>
<dbReference type="Proteomes" id="UP000006622">
    <property type="component" value="Chromosome"/>
</dbReference>
<proteinExistence type="inferred from homology"/>
<dbReference type="PANTHER" id="PTHR23389">
    <property type="entry name" value="CHROMOSOME TRANSMISSION FIDELITY FACTOR 18"/>
    <property type="match status" value="1"/>
</dbReference>
<feature type="binding site" evidence="7">
    <location>
        <begin position="50"/>
        <end position="57"/>
    </location>
    <ligand>
        <name>ATP</name>
        <dbReference type="ChEBI" id="CHEBI:30616"/>
    </ligand>
</feature>
<dbReference type="GO" id="GO:0005524">
    <property type="term" value="F:ATP binding"/>
    <property type="evidence" value="ECO:0007669"/>
    <property type="project" value="UniProtKB-UniRule"/>
</dbReference>
<evidence type="ECO:0000256" key="4">
    <source>
        <dbReference type="ARBA" id="ARBA00022741"/>
    </source>
</evidence>
<dbReference type="Gene3D" id="3.40.50.300">
    <property type="entry name" value="P-loop containing nucleotide triphosphate hydrolases"/>
    <property type="match status" value="1"/>
</dbReference>
<gene>
    <name evidence="7" type="primary">rfcL</name>
    <name evidence="10" type="ordered locus">Mzhil_0756</name>
</gene>
<evidence type="ECO:0000313" key="11">
    <source>
        <dbReference type="Proteomes" id="UP000006622"/>
    </source>
</evidence>
<dbReference type="RefSeq" id="WP_013898059.1">
    <property type="nucleotide sequence ID" value="NC_015676.1"/>
</dbReference>
<dbReference type="Gene3D" id="1.10.8.60">
    <property type="match status" value="1"/>
</dbReference>
<evidence type="ECO:0000256" key="2">
    <source>
        <dbReference type="ARBA" id="ARBA00014793"/>
    </source>
</evidence>
<dbReference type="NCBIfam" id="NF003228">
    <property type="entry name" value="PRK04195.1-4"/>
    <property type="match status" value="1"/>
</dbReference>
<evidence type="ECO:0000256" key="7">
    <source>
        <dbReference type="HAMAP-Rule" id="MF_01508"/>
    </source>
</evidence>
<protein>
    <recommendedName>
        <fullName evidence="2 7">Replication factor C large subunit</fullName>
        <shortName evidence="7">RFC large subunit</shortName>
    </recommendedName>
    <alternativeName>
        <fullName evidence="6 7">Clamp loader large subunit</fullName>
    </alternativeName>
</protein>
<feature type="compositionally biased region" description="Basic and acidic residues" evidence="8">
    <location>
        <begin position="481"/>
        <end position="498"/>
    </location>
</feature>
<evidence type="ECO:0000256" key="5">
    <source>
        <dbReference type="ARBA" id="ARBA00022840"/>
    </source>
</evidence>
<dbReference type="SMART" id="SM00382">
    <property type="entry name" value="AAA"/>
    <property type="match status" value="1"/>
</dbReference>
<dbReference type="CDD" id="cd18140">
    <property type="entry name" value="HLD_clamp_RFC"/>
    <property type="match status" value="1"/>
</dbReference>
<accession>F7XKL7</accession>
<dbReference type="InterPro" id="IPR027417">
    <property type="entry name" value="P-loop_NTPase"/>
</dbReference>
<dbReference type="HOGENOM" id="CLU_027255_1_0_2"/>
<dbReference type="KEGG" id="mzh:Mzhil_0756"/>
<comment type="function">
    <text evidence="7">Part of the RFC clamp loader complex which loads the PCNA sliding clamp onto DNA.</text>
</comment>
<evidence type="ECO:0000259" key="9">
    <source>
        <dbReference type="SMART" id="SM00382"/>
    </source>
</evidence>
<sequence length="507" mass="56418">MTHIGEWAEKYRPGSLSEIVGNKKAVENLQEWAQKWTYTIPEKRAVILAGRAGIGKTSAAHALANDFGWEIIELNASDKRTADAVERVAGSASKMHSLDGSTSRRLIILDEADNLHGSSDRGGTRAIGNIIKRTKQPIVLIANDLYGISSTVRSNSLEIKFNSIQSRSMVPALKKICREEGIMCGVGVLEKIAENADGDLRSAVNDLQAVSMGRDEIYIEDIATSQRDTQGSIFKVLPKIFKGTDPKKAYEATYSLDESPEDLVHWIDENLLYQYSGKEGIVNEDIKNGYGYLARADLYLGRVKKRQNYRLWRYAGMLMTGGIAISRTQQKGGFVRYQPPSLWRRLGQLKAKRNLRDNLSVKIAAHCHESTRYSRSNLIPVYRQLLKDDNYSVDSAVNLDLSVDEILYLTGGRTVTKKIQKIHELAQDRIRETISHDIEFYTSPRKGSASANKGLEEFAASSDPGSSSSTIDSNDATDGNDNNRPESEKSKGSSEKKGKPQRTLFDF</sequence>
<dbReference type="SUPFAM" id="SSF52540">
    <property type="entry name" value="P-loop containing nucleoside triphosphate hydrolases"/>
    <property type="match status" value="1"/>
</dbReference>
<dbReference type="GO" id="GO:0003689">
    <property type="term" value="F:DNA clamp loader activity"/>
    <property type="evidence" value="ECO:0007669"/>
    <property type="project" value="UniProtKB-UniRule"/>
</dbReference>
<dbReference type="Pfam" id="PF00004">
    <property type="entry name" value="AAA"/>
    <property type="match status" value="1"/>
</dbReference>
<comment type="similarity">
    <text evidence="1 7">Belongs to the activator 1 small subunits family. RfcL subfamily.</text>
</comment>
<dbReference type="STRING" id="679901.Mzhil_0756"/>
<dbReference type="HAMAP" id="MF_01508">
    <property type="entry name" value="RfcL"/>
    <property type="match status" value="1"/>
</dbReference>
<feature type="domain" description="AAA+ ATPase" evidence="9">
    <location>
        <begin position="42"/>
        <end position="163"/>
    </location>
</feature>
<keyword evidence="11" id="KW-1185">Reference proteome</keyword>
<evidence type="ECO:0000256" key="1">
    <source>
        <dbReference type="ARBA" id="ARBA00006878"/>
    </source>
</evidence>
<reference evidence="10" key="1">
    <citation type="submission" date="2010-07" db="EMBL/GenBank/DDBJ databases">
        <title>The complete genome of Methanosalsum zhilinae DSM 4017.</title>
        <authorList>
            <consortium name="US DOE Joint Genome Institute (JGI-PGF)"/>
            <person name="Lucas S."/>
            <person name="Copeland A."/>
            <person name="Lapidus A."/>
            <person name="Glavina del Rio T."/>
            <person name="Dalin E."/>
            <person name="Tice H."/>
            <person name="Bruce D."/>
            <person name="Goodwin L."/>
            <person name="Pitluck S."/>
            <person name="Kyrpides N."/>
            <person name="Mavromatis K."/>
            <person name="Ovchinnikova G."/>
            <person name="Daligault H."/>
            <person name="Detter J.C."/>
            <person name="Han C."/>
            <person name="Tapia R."/>
            <person name="Larimer F."/>
            <person name="Land M."/>
            <person name="Hauser L."/>
            <person name="Markowitz V."/>
            <person name="Cheng J.-F."/>
            <person name="Hugenholtz P."/>
            <person name="Woyke T."/>
            <person name="Wu D."/>
            <person name="Spring S."/>
            <person name="Schueler E."/>
            <person name="Brambilla E."/>
            <person name="Klenk H.-P."/>
            <person name="Eisen J.A."/>
        </authorList>
    </citation>
    <scope>NUCLEOTIDE SEQUENCE</scope>
    <source>
        <strain evidence="10">DSM 4017</strain>
    </source>
</reference>
<keyword evidence="4 7" id="KW-0547">Nucleotide-binding</keyword>
<dbReference type="GO" id="GO:0006260">
    <property type="term" value="P:DNA replication"/>
    <property type="evidence" value="ECO:0007669"/>
    <property type="project" value="UniProtKB-UniRule"/>
</dbReference>
<feature type="compositionally biased region" description="Low complexity" evidence="8">
    <location>
        <begin position="459"/>
        <end position="476"/>
    </location>
</feature>
<dbReference type="Pfam" id="PF21960">
    <property type="entry name" value="RCF1-5-like_lid"/>
    <property type="match status" value="1"/>
</dbReference>
<name>F7XKL7_METZD</name>
<feature type="region of interest" description="Disordered" evidence="8">
    <location>
        <begin position="443"/>
        <end position="507"/>
    </location>
</feature>
<dbReference type="GO" id="GO:0016887">
    <property type="term" value="F:ATP hydrolysis activity"/>
    <property type="evidence" value="ECO:0007669"/>
    <property type="project" value="InterPro"/>
</dbReference>
<comment type="subunit">
    <text evidence="7">Heteromultimer composed of small subunits (RfcS) and large subunits (RfcL).</text>
</comment>
<dbReference type="GeneID" id="10822370"/>
<dbReference type="PANTHER" id="PTHR23389:SF6">
    <property type="entry name" value="REPLICATION FACTOR C SUBUNIT 1"/>
    <property type="match status" value="1"/>
</dbReference>
<keyword evidence="3 7" id="KW-0235">DNA replication</keyword>
<dbReference type="AlphaFoldDB" id="F7XKL7"/>
<organism evidence="10 11">
    <name type="scientific">Methanosalsum zhilinae (strain DSM 4017 / NBRC 107636 / OCM 62 / WeN5)</name>
    <name type="common">Methanohalophilus zhilinae</name>
    <dbReference type="NCBI Taxonomy" id="679901"/>
    <lineage>
        <taxon>Archaea</taxon>
        <taxon>Methanobacteriati</taxon>
        <taxon>Methanobacteriota</taxon>
        <taxon>Stenosarchaea group</taxon>
        <taxon>Methanomicrobia</taxon>
        <taxon>Methanosarcinales</taxon>
        <taxon>Methanosarcinaceae</taxon>
        <taxon>Methanosalsum</taxon>
    </lineage>
</organism>
<dbReference type="InterPro" id="IPR023935">
    <property type="entry name" value="Rep_factor-C_lsu"/>
</dbReference>
<dbReference type="OrthoDB" id="8658at2157"/>
<evidence type="ECO:0000256" key="8">
    <source>
        <dbReference type="SAM" id="MobiDB-lite"/>
    </source>
</evidence>
<evidence type="ECO:0000256" key="3">
    <source>
        <dbReference type="ARBA" id="ARBA00022705"/>
    </source>
</evidence>
<dbReference type="InterPro" id="IPR047854">
    <property type="entry name" value="RFC_lid"/>
</dbReference>
<dbReference type="InterPro" id="IPR003593">
    <property type="entry name" value="AAA+_ATPase"/>
</dbReference>
<evidence type="ECO:0000256" key="6">
    <source>
        <dbReference type="ARBA" id="ARBA00032141"/>
    </source>
</evidence>
<dbReference type="EMBL" id="CP002101">
    <property type="protein sequence ID" value="AEH60620.1"/>
    <property type="molecule type" value="Genomic_DNA"/>
</dbReference>
<keyword evidence="5 7" id="KW-0067">ATP-binding</keyword>
<dbReference type="InterPro" id="IPR003959">
    <property type="entry name" value="ATPase_AAA_core"/>
</dbReference>
<dbReference type="NCBIfam" id="NF003229">
    <property type="entry name" value="PRK04195.1-5"/>
    <property type="match status" value="1"/>
</dbReference>